<dbReference type="STRING" id="309807.SRU_0551"/>
<protein>
    <submittedName>
        <fullName evidence="4">LexA repressor, putative</fullName>
        <ecNumber evidence="4">3.4.21.88</ecNumber>
    </submittedName>
</protein>
<feature type="domain" description="Peptidase S24/S26A/S26B/S26C" evidence="2">
    <location>
        <begin position="227"/>
        <end position="331"/>
    </location>
</feature>
<dbReference type="SUPFAM" id="SSF51306">
    <property type="entry name" value="LexA/Signal peptidase"/>
    <property type="match status" value="1"/>
</dbReference>
<feature type="domain" description="LexA repressor DNA-binding" evidence="3">
    <location>
        <begin position="126"/>
        <end position="188"/>
    </location>
</feature>
<sequence length="338" mass="38009">MPHEWRGGTANENGEAKTILGRFPTFPHAPHNVRGSGPMSRFSGAKSRLSPPFPPGRAARTYRNTGRLRPVGGKIKIFSPLEENIFTSLLLPGWGGRTYVCSPSRQRSRTPPRPPPQPASFSMSKEPLTQRQNQVYDFIEQYLDRHRKPPTLQEIGDALDIASTNGVYKLLQKLEEKGWIEREKHKARSIQLAGREQDPLGQGGGPPNLPIVSRTPSDHPERLRERPAGTLSVDHQLLRNARTPDDCLLGRAGDDGMIETGIQKGDLLLIEEREWDDLDNRTLVAVLLQDQLLAREFEFANRKIHLRPTAPHYAEETFSPTESDYYVVGRVLGLIRTL</sequence>
<dbReference type="Proteomes" id="UP000008674">
    <property type="component" value="Chromosome"/>
</dbReference>
<evidence type="ECO:0000313" key="5">
    <source>
        <dbReference type="Proteomes" id="UP000008674"/>
    </source>
</evidence>
<dbReference type="InterPro" id="IPR050077">
    <property type="entry name" value="LexA_repressor"/>
</dbReference>
<dbReference type="Gene3D" id="2.10.109.10">
    <property type="entry name" value="Umud Fragment, subunit A"/>
    <property type="match status" value="1"/>
</dbReference>
<dbReference type="InterPro" id="IPR015927">
    <property type="entry name" value="Peptidase_S24_S26A/B/C"/>
</dbReference>
<dbReference type="PANTHER" id="PTHR33516:SF2">
    <property type="entry name" value="LEXA REPRESSOR-RELATED"/>
    <property type="match status" value="1"/>
</dbReference>
<dbReference type="Gene3D" id="1.10.10.10">
    <property type="entry name" value="Winged helix-like DNA-binding domain superfamily/Winged helix DNA-binding domain"/>
    <property type="match status" value="1"/>
</dbReference>
<dbReference type="OrthoDB" id="9802364at2"/>
<dbReference type="InterPro" id="IPR036388">
    <property type="entry name" value="WH-like_DNA-bd_sf"/>
</dbReference>
<name>Q2S537_SALRD</name>
<reference evidence="4 5" key="1">
    <citation type="journal article" date="2005" name="Proc. Natl. Acad. Sci. U.S.A.">
        <title>The genome of Salinibacter ruber: convergence and gene exchange among hyperhalophilic bacteria and archaea.</title>
        <authorList>
            <person name="Mongodin E.F."/>
            <person name="Nelson K.E."/>
            <person name="Daugherty S."/>
            <person name="Deboy R.T."/>
            <person name="Wister J."/>
            <person name="Khouri H."/>
            <person name="Weidman J."/>
            <person name="Walsh D.A."/>
            <person name="Papke R.T."/>
            <person name="Sanchez Perez G."/>
            <person name="Sharma A.K."/>
            <person name="Nesbo C.L."/>
            <person name="MacLeod D."/>
            <person name="Bapteste E."/>
            <person name="Doolittle W.F."/>
            <person name="Charlebois R.L."/>
            <person name="Legault B."/>
            <person name="Rodriguez-Valera F."/>
        </authorList>
    </citation>
    <scope>NUCLEOTIDE SEQUENCE [LARGE SCALE GENOMIC DNA]</scope>
    <source>
        <strain evidence="5">DSM 13855 / CECT 5946 / M31</strain>
    </source>
</reference>
<dbReference type="EnsemblBacteria" id="ABC44155">
    <property type="protein sequence ID" value="ABC44155"/>
    <property type="gene ID" value="SRU_0551"/>
</dbReference>
<dbReference type="InterPro" id="IPR036390">
    <property type="entry name" value="WH_DNA-bd_sf"/>
</dbReference>
<dbReference type="EC" id="3.4.21.88" evidence="4"/>
<evidence type="ECO:0000259" key="2">
    <source>
        <dbReference type="Pfam" id="PF00717"/>
    </source>
</evidence>
<feature type="region of interest" description="Disordered" evidence="1">
    <location>
        <begin position="102"/>
        <end position="130"/>
    </location>
</feature>
<keyword evidence="4" id="KW-0378">Hydrolase</keyword>
<evidence type="ECO:0000259" key="3">
    <source>
        <dbReference type="Pfam" id="PF01726"/>
    </source>
</evidence>
<accession>Q2S537</accession>
<organism evidence="4 5">
    <name type="scientific">Salinibacter ruber (strain DSM 13855 / M31)</name>
    <dbReference type="NCBI Taxonomy" id="309807"/>
    <lineage>
        <taxon>Bacteria</taxon>
        <taxon>Pseudomonadati</taxon>
        <taxon>Rhodothermota</taxon>
        <taxon>Rhodothermia</taxon>
        <taxon>Rhodothermales</taxon>
        <taxon>Salinibacteraceae</taxon>
        <taxon>Salinibacter</taxon>
    </lineage>
</organism>
<dbReference type="eggNOG" id="COG1974">
    <property type="taxonomic scope" value="Bacteria"/>
</dbReference>
<dbReference type="InterPro" id="IPR006199">
    <property type="entry name" value="LexA_DNA-bd_dom"/>
</dbReference>
<feature type="region of interest" description="Disordered" evidence="1">
    <location>
        <begin position="192"/>
        <end position="224"/>
    </location>
</feature>
<dbReference type="Pfam" id="PF00717">
    <property type="entry name" value="Peptidase_S24"/>
    <property type="match status" value="1"/>
</dbReference>
<dbReference type="HOGENOM" id="CLU_821090_0_0_10"/>
<feature type="compositionally biased region" description="Polar residues" evidence="1">
    <location>
        <begin position="121"/>
        <end position="130"/>
    </location>
</feature>
<dbReference type="InterPro" id="IPR036286">
    <property type="entry name" value="LexA/Signal_pep-like_sf"/>
</dbReference>
<dbReference type="GO" id="GO:0006508">
    <property type="term" value="P:proteolysis"/>
    <property type="evidence" value="ECO:0007669"/>
    <property type="project" value="InterPro"/>
</dbReference>
<dbReference type="SUPFAM" id="SSF46785">
    <property type="entry name" value="Winged helix' DNA-binding domain"/>
    <property type="match status" value="1"/>
</dbReference>
<evidence type="ECO:0000313" key="4">
    <source>
        <dbReference type="EMBL" id="ABC44155.1"/>
    </source>
</evidence>
<keyword evidence="5" id="KW-1185">Reference proteome</keyword>
<dbReference type="GO" id="GO:0004252">
    <property type="term" value="F:serine-type endopeptidase activity"/>
    <property type="evidence" value="ECO:0007669"/>
    <property type="project" value="UniProtKB-EC"/>
</dbReference>
<dbReference type="EMBL" id="CP000159">
    <property type="protein sequence ID" value="ABC44155.1"/>
    <property type="molecule type" value="Genomic_DNA"/>
</dbReference>
<dbReference type="Pfam" id="PF01726">
    <property type="entry name" value="LexA_DNA_bind"/>
    <property type="match status" value="1"/>
</dbReference>
<gene>
    <name evidence="4" type="ordered locus">SRU_0551</name>
</gene>
<dbReference type="AlphaFoldDB" id="Q2S537"/>
<dbReference type="PANTHER" id="PTHR33516">
    <property type="entry name" value="LEXA REPRESSOR"/>
    <property type="match status" value="1"/>
</dbReference>
<feature type="region of interest" description="Disordered" evidence="1">
    <location>
        <begin position="22"/>
        <end position="61"/>
    </location>
</feature>
<evidence type="ECO:0000256" key="1">
    <source>
        <dbReference type="SAM" id="MobiDB-lite"/>
    </source>
</evidence>
<dbReference type="KEGG" id="sru:SRU_0551"/>
<proteinExistence type="predicted"/>